<evidence type="ECO:0008006" key="3">
    <source>
        <dbReference type="Google" id="ProtNLM"/>
    </source>
</evidence>
<protein>
    <recommendedName>
        <fullName evidence="3">DUF4419 domain-containing protein</fullName>
    </recommendedName>
</protein>
<evidence type="ECO:0000313" key="1">
    <source>
        <dbReference type="EMBL" id="AKQ67885.1"/>
    </source>
</evidence>
<dbReference type="STRING" id="1297742.A176_004797"/>
<gene>
    <name evidence="1" type="ORF">A176_004797</name>
</gene>
<accession>A0A0H4X2K1</accession>
<dbReference type="Proteomes" id="UP000009026">
    <property type="component" value="Chromosome"/>
</dbReference>
<evidence type="ECO:0000313" key="2">
    <source>
        <dbReference type="Proteomes" id="UP000009026"/>
    </source>
</evidence>
<dbReference type="PANTHER" id="PTHR31252">
    <property type="entry name" value="DUF4419 DOMAIN-CONTAINING PROTEIN"/>
    <property type="match status" value="1"/>
</dbReference>
<reference evidence="1 2" key="1">
    <citation type="journal article" date="2016" name="PLoS ONE">
        <title>Complete Genome Sequence and Comparative Genomics of a Novel Myxobacterium Myxococcus hansupus.</title>
        <authorList>
            <person name="Sharma G."/>
            <person name="Narwani T."/>
            <person name="Subramanian S."/>
        </authorList>
    </citation>
    <scope>NUCLEOTIDE SEQUENCE [LARGE SCALE GENOMIC DNA]</scope>
    <source>
        <strain evidence="2">mixupus</strain>
    </source>
</reference>
<dbReference type="Pfam" id="PF14388">
    <property type="entry name" value="DUF4419"/>
    <property type="match status" value="1"/>
</dbReference>
<sequence>MPYMSQSVTFAVDTVKPAVLPLGEFGLEEALKGRLDAKVMGASHVAARFVQPVDTHPLVAAVHLAFSGHRPLVLSPDILWITIAQGFALHVIRNAEALRFDLVSHGGRMRLSVVRDPAQEALTSDDFWPGVVDEFSAMIQGHSPAMHDLMVCDFSTTGPVERVVSQVVLMDAMREYFDYVVECICGIPTVTLEGTPEDWRKLRDKVGQLPRYGLEVWAKQLLPLCDQFIRASEGNADRAFWRAIYKLHDAYGEQTFNGWIGKLFPFIRNDLTGAYDVPNPMLEPEDSEEGDAADDVVSLSCNRLPTGLSRVPITLEVLTDRGPVKARMALTAGFMGTGQNADTLALRPVPGWVIHEDLGLDAMLRRIQDEHSMAPPLPADRYDAWRWAWGETCGLHANIQQLYAACDGASLFGEGPEAAYLIRPAEELECRAGTRWWNARRPGPGGPEHPRGWTRFCDVGANGFLVFHFKGERGDALPIYWVKSPRDSHAVRVAESLAEFLHRALNSQGRVYFLAPDFSPGERVELTR</sequence>
<name>A0A0H4X2K1_9BACT</name>
<dbReference type="InterPro" id="IPR025533">
    <property type="entry name" value="DUF4419"/>
</dbReference>
<dbReference type="EMBL" id="CP012109">
    <property type="protein sequence ID" value="AKQ67885.1"/>
    <property type="molecule type" value="Genomic_DNA"/>
</dbReference>
<organism evidence="1 2">
    <name type="scientific">Pseudomyxococcus hansupus</name>
    <dbReference type="NCBI Taxonomy" id="1297742"/>
    <lineage>
        <taxon>Bacteria</taxon>
        <taxon>Pseudomonadati</taxon>
        <taxon>Myxococcota</taxon>
        <taxon>Myxococcia</taxon>
        <taxon>Myxococcales</taxon>
        <taxon>Cystobacterineae</taxon>
        <taxon>Myxococcaceae</taxon>
        <taxon>Pseudomyxococcus</taxon>
    </lineage>
</organism>
<dbReference type="AlphaFoldDB" id="A0A0H4X2K1"/>
<dbReference type="eggNOG" id="ENOG502ZS2M">
    <property type="taxonomic scope" value="Bacteria"/>
</dbReference>
<dbReference type="PANTHER" id="PTHR31252:SF11">
    <property type="entry name" value="DUF4419 DOMAIN-CONTAINING PROTEIN"/>
    <property type="match status" value="1"/>
</dbReference>
<dbReference type="PATRIC" id="fig|1297742.4.peg.4844"/>
<dbReference type="KEGG" id="mym:A176_004797"/>
<keyword evidence="2" id="KW-1185">Reference proteome</keyword>
<proteinExistence type="predicted"/>